<organism evidence="4 5">
    <name type="scientific">Synchytrium endobioticum</name>
    <dbReference type="NCBI Taxonomy" id="286115"/>
    <lineage>
        <taxon>Eukaryota</taxon>
        <taxon>Fungi</taxon>
        <taxon>Fungi incertae sedis</taxon>
        <taxon>Chytridiomycota</taxon>
        <taxon>Chytridiomycota incertae sedis</taxon>
        <taxon>Chytridiomycetes</taxon>
        <taxon>Synchytriales</taxon>
        <taxon>Synchytriaceae</taxon>
        <taxon>Synchytrium</taxon>
    </lineage>
</organism>
<gene>
    <name evidence="3" type="ORF">SeLEV6574_g05799</name>
    <name evidence="4" type="ORF">SeMB42_g02038</name>
</gene>
<evidence type="ECO:0000313" key="4">
    <source>
        <dbReference type="EMBL" id="TPX51027.1"/>
    </source>
</evidence>
<dbReference type="PANTHER" id="PTHR12197:SF251">
    <property type="entry name" value="EG:BACR7C10.4 PROTEIN"/>
    <property type="match status" value="1"/>
</dbReference>
<dbReference type="EMBL" id="QEAN01000059">
    <property type="protein sequence ID" value="TPX51027.1"/>
    <property type="molecule type" value="Genomic_DNA"/>
</dbReference>
<dbReference type="Gene3D" id="6.10.140.2220">
    <property type="match status" value="1"/>
</dbReference>
<dbReference type="VEuPathDB" id="FungiDB:SeMB42_g02038"/>
<evidence type="ECO:0000256" key="1">
    <source>
        <dbReference type="SAM" id="MobiDB-lite"/>
    </source>
</evidence>
<name>A0A507DIG9_9FUNG</name>
<dbReference type="GO" id="GO:0005634">
    <property type="term" value="C:nucleus"/>
    <property type="evidence" value="ECO:0007669"/>
    <property type="project" value="TreeGrafter"/>
</dbReference>
<evidence type="ECO:0000313" key="6">
    <source>
        <dbReference type="Proteomes" id="UP000320475"/>
    </source>
</evidence>
<comment type="caution">
    <text evidence="4">The sequence shown here is derived from an EMBL/GenBank/DDBJ whole genome shotgun (WGS) entry which is preliminary data.</text>
</comment>
<dbReference type="OrthoDB" id="5945798at2759"/>
<dbReference type="AlphaFoldDB" id="A0A507DIG9"/>
<dbReference type="STRING" id="286115.A0A507DIG9"/>
<protein>
    <recommendedName>
        <fullName evidence="2">SET domain-containing protein</fullName>
    </recommendedName>
</protein>
<dbReference type="SUPFAM" id="SSF82199">
    <property type="entry name" value="SET domain"/>
    <property type="match status" value="1"/>
</dbReference>
<feature type="region of interest" description="Disordered" evidence="1">
    <location>
        <begin position="351"/>
        <end position="376"/>
    </location>
</feature>
<evidence type="ECO:0000313" key="5">
    <source>
        <dbReference type="Proteomes" id="UP000317494"/>
    </source>
</evidence>
<dbReference type="Proteomes" id="UP000317494">
    <property type="component" value="Unassembled WGS sequence"/>
</dbReference>
<sequence>MSAITIRHDALLGNFAVASRDLQQGDLVLETTPYGISINHDCRKRGCHTCYTISPYPATYSISCLSCKAVYYCSPHCCDLKQPHHLQHECTAFIDISNLGPSYRKHVESARQIMKERKRGISHDLAYVYSAGDVQDLARFILGISSRRFIENGNIAHPTYEDVGTLITNRDSLPPLEHLQLEYLHAFLSTFPATSDSTGPHFADLFTSHYTLHHFINLICIRTCNGFGLWCPESESIGSSIYPAASYFNNSCQPNLMRVTGLLSHSRICASRHGTSIVTFVANEPVLRFYALHAIRRDEPLFHSYIDLTLPAKERRSQLKEGYYFDYSARPPGYRDGNADDAKAIHTACSSSDTPLVDKCHPASPRLQQHLNKRPK</sequence>
<dbReference type="Gene3D" id="2.170.270.10">
    <property type="entry name" value="SET domain"/>
    <property type="match status" value="1"/>
</dbReference>
<evidence type="ECO:0000259" key="2">
    <source>
        <dbReference type="PROSITE" id="PS50280"/>
    </source>
</evidence>
<dbReference type="InterPro" id="IPR050869">
    <property type="entry name" value="H3K4_H4K5_MeTrfase"/>
</dbReference>
<dbReference type="Gene3D" id="1.10.220.160">
    <property type="match status" value="1"/>
</dbReference>
<dbReference type="PROSITE" id="PS50280">
    <property type="entry name" value="SET"/>
    <property type="match status" value="1"/>
</dbReference>
<dbReference type="InterPro" id="IPR046341">
    <property type="entry name" value="SET_dom_sf"/>
</dbReference>
<reference evidence="5 6" key="1">
    <citation type="journal article" date="2019" name="Sci. Rep.">
        <title>Comparative genomics of chytrid fungi reveal insights into the obligate biotrophic and pathogenic lifestyle of Synchytrium endobioticum.</title>
        <authorList>
            <person name="van de Vossenberg B.T.L.H."/>
            <person name="Warris S."/>
            <person name="Nguyen H.D.T."/>
            <person name="van Gent-Pelzer M.P.E."/>
            <person name="Joly D.L."/>
            <person name="van de Geest H.C."/>
            <person name="Bonants P.J.M."/>
            <person name="Smith D.S."/>
            <person name="Levesque C.A."/>
            <person name="van der Lee T.A.J."/>
        </authorList>
    </citation>
    <scope>NUCLEOTIDE SEQUENCE [LARGE SCALE GENOMIC DNA]</scope>
    <source>
        <strain evidence="3 6">LEV6574</strain>
        <strain evidence="4 5">MB42</strain>
    </source>
</reference>
<dbReference type="EMBL" id="QEAM01000290">
    <property type="protein sequence ID" value="TPX42037.1"/>
    <property type="molecule type" value="Genomic_DNA"/>
</dbReference>
<dbReference type="Pfam" id="PF00856">
    <property type="entry name" value="SET"/>
    <property type="match status" value="1"/>
</dbReference>
<accession>A0A507DIG9</accession>
<evidence type="ECO:0000313" key="3">
    <source>
        <dbReference type="EMBL" id="TPX42037.1"/>
    </source>
</evidence>
<feature type="domain" description="SET" evidence="2">
    <location>
        <begin position="1"/>
        <end position="306"/>
    </location>
</feature>
<dbReference type="InterPro" id="IPR001214">
    <property type="entry name" value="SET_dom"/>
</dbReference>
<dbReference type="PANTHER" id="PTHR12197">
    <property type="entry name" value="HISTONE-LYSINE N-METHYLTRANSFERASE SMYD"/>
    <property type="match status" value="1"/>
</dbReference>
<dbReference type="Proteomes" id="UP000320475">
    <property type="component" value="Unassembled WGS sequence"/>
</dbReference>
<proteinExistence type="predicted"/>
<keyword evidence="5" id="KW-1185">Reference proteome</keyword>